<dbReference type="Pfam" id="PF02293">
    <property type="entry name" value="AmiS_UreI"/>
    <property type="match status" value="1"/>
</dbReference>
<dbReference type="Proteomes" id="UP000316242">
    <property type="component" value="Unassembled WGS sequence"/>
</dbReference>
<dbReference type="RefSeq" id="WP_141355242.1">
    <property type="nucleotide sequence ID" value="NZ_BJNE01000001.1"/>
</dbReference>
<organism evidence="9 10">
    <name type="scientific">Glutamicibacter nicotianae</name>
    <name type="common">Arthrobacter nicotianae</name>
    <dbReference type="NCBI Taxonomy" id="37929"/>
    <lineage>
        <taxon>Bacteria</taxon>
        <taxon>Bacillati</taxon>
        <taxon>Actinomycetota</taxon>
        <taxon>Actinomycetes</taxon>
        <taxon>Micrococcales</taxon>
        <taxon>Micrococcaceae</taxon>
        <taxon>Glutamicibacter</taxon>
    </lineage>
</organism>
<evidence type="ECO:0000256" key="3">
    <source>
        <dbReference type="ARBA" id="ARBA00022448"/>
    </source>
</evidence>
<feature type="transmembrane region" description="Helical" evidence="8">
    <location>
        <begin position="86"/>
        <end position="104"/>
    </location>
</feature>
<evidence type="ECO:0000256" key="2">
    <source>
        <dbReference type="ARBA" id="ARBA00010068"/>
    </source>
</evidence>
<dbReference type="Gene3D" id="1.25.40.600">
    <property type="match status" value="1"/>
</dbReference>
<proteinExistence type="inferred from homology"/>
<keyword evidence="10" id="KW-1185">Reference proteome</keyword>
<evidence type="ECO:0000256" key="5">
    <source>
        <dbReference type="ARBA" id="ARBA00022692"/>
    </source>
</evidence>
<feature type="transmembrane region" description="Helical" evidence="8">
    <location>
        <begin position="61"/>
        <end position="79"/>
    </location>
</feature>
<feature type="transmembrane region" description="Helical" evidence="8">
    <location>
        <begin position="145"/>
        <end position="164"/>
    </location>
</feature>
<accession>A0ABQ0RGF0</accession>
<keyword evidence="3" id="KW-0813">Transport</keyword>
<dbReference type="EMBL" id="BJNE01000001">
    <property type="protein sequence ID" value="GEC10854.1"/>
    <property type="molecule type" value="Genomic_DNA"/>
</dbReference>
<keyword evidence="4" id="KW-1003">Cell membrane</keyword>
<keyword evidence="5 8" id="KW-0812">Transmembrane</keyword>
<dbReference type="InterPro" id="IPR003211">
    <property type="entry name" value="AmiSUreI_transpt"/>
</dbReference>
<dbReference type="InterPro" id="IPR038523">
    <property type="entry name" value="AmiSUreI_transpt_sf"/>
</dbReference>
<evidence type="ECO:0000256" key="1">
    <source>
        <dbReference type="ARBA" id="ARBA00004651"/>
    </source>
</evidence>
<reference evidence="9 10" key="1">
    <citation type="submission" date="2019-06" db="EMBL/GenBank/DDBJ databases">
        <title>Whole genome shotgun sequence of Glutamicibacter nicotianae NBRC 14234.</title>
        <authorList>
            <person name="Hosoyama A."/>
            <person name="Uohara A."/>
            <person name="Ohji S."/>
            <person name="Ichikawa N."/>
        </authorList>
    </citation>
    <scope>NUCLEOTIDE SEQUENCE [LARGE SCALE GENOMIC DNA]</scope>
    <source>
        <strain evidence="9 10">NBRC 14234</strain>
    </source>
</reference>
<gene>
    <name evidence="9" type="ORF">ANI01nite_00570</name>
</gene>
<feature type="transmembrane region" description="Helical" evidence="8">
    <location>
        <begin position="110"/>
        <end position="133"/>
    </location>
</feature>
<evidence type="ECO:0000256" key="7">
    <source>
        <dbReference type="ARBA" id="ARBA00023136"/>
    </source>
</evidence>
<evidence type="ECO:0000313" key="9">
    <source>
        <dbReference type="EMBL" id="GEC10854.1"/>
    </source>
</evidence>
<evidence type="ECO:0000256" key="8">
    <source>
        <dbReference type="SAM" id="Phobius"/>
    </source>
</evidence>
<feature type="transmembrane region" description="Helical" evidence="8">
    <location>
        <begin position="176"/>
        <end position="196"/>
    </location>
</feature>
<feature type="transmembrane region" description="Helical" evidence="8">
    <location>
        <begin position="31"/>
        <end position="49"/>
    </location>
</feature>
<feature type="transmembrane region" description="Helical" evidence="8">
    <location>
        <begin position="6"/>
        <end position="24"/>
    </location>
</feature>
<comment type="subcellular location">
    <subcellularLocation>
        <location evidence="1">Cell membrane</location>
        <topology evidence="1">Multi-pass membrane protein</topology>
    </subcellularLocation>
</comment>
<evidence type="ECO:0000313" key="10">
    <source>
        <dbReference type="Proteomes" id="UP000316242"/>
    </source>
</evidence>
<name>A0ABQ0RGF0_GLUNI</name>
<evidence type="ECO:0000256" key="4">
    <source>
        <dbReference type="ARBA" id="ARBA00022475"/>
    </source>
</evidence>
<keyword evidence="6 8" id="KW-1133">Transmembrane helix</keyword>
<comment type="caution">
    <text evidence="9">The sequence shown here is derived from an EMBL/GenBank/DDBJ whole genome shotgun (WGS) entry which is preliminary data.</text>
</comment>
<sequence length="210" mass="22211">MAHVGLVFVGLILFINGLVSLGRIPAHSAAVLNLMVGGVQILLPTLIMVQAGSDTLMVNGAWPSYLFGMTYLLVGLNTLCGFDTGAFGWFSAFVAMIAVYKAVMSLSTDPIFAVIWLSWALMWLCLFLQHALGVQRLGGIELQRFAGWLLVSAGIPSSTVPALFAQNGIWTTAPAAGLAALAALAVSLGFSAWQGLRSDRTLEARQNLAA</sequence>
<evidence type="ECO:0000256" key="6">
    <source>
        <dbReference type="ARBA" id="ARBA00022989"/>
    </source>
</evidence>
<comment type="similarity">
    <text evidence="2">Belongs to the AmiS/UreI family.</text>
</comment>
<keyword evidence="7 8" id="KW-0472">Membrane</keyword>
<protein>
    <submittedName>
        <fullName evidence="9">Acetamide transporter</fullName>
    </submittedName>
</protein>